<organism evidence="2 3">
    <name type="scientific">Hoeflea poritis</name>
    <dbReference type="NCBI Taxonomy" id="2993659"/>
    <lineage>
        <taxon>Bacteria</taxon>
        <taxon>Pseudomonadati</taxon>
        <taxon>Pseudomonadota</taxon>
        <taxon>Alphaproteobacteria</taxon>
        <taxon>Hyphomicrobiales</taxon>
        <taxon>Rhizobiaceae</taxon>
        <taxon>Hoeflea</taxon>
    </lineage>
</organism>
<dbReference type="Pfam" id="PF08239">
    <property type="entry name" value="SH3_3"/>
    <property type="match status" value="1"/>
</dbReference>
<evidence type="ECO:0000259" key="1">
    <source>
        <dbReference type="PROSITE" id="PS51781"/>
    </source>
</evidence>
<evidence type="ECO:0000313" key="2">
    <source>
        <dbReference type="EMBL" id="MDA4846848.1"/>
    </source>
</evidence>
<dbReference type="PROSITE" id="PS51781">
    <property type="entry name" value="SH3B"/>
    <property type="match status" value="1"/>
</dbReference>
<evidence type="ECO:0000313" key="3">
    <source>
        <dbReference type="Proteomes" id="UP001148313"/>
    </source>
</evidence>
<feature type="domain" description="SH3b" evidence="1">
    <location>
        <begin position="477"/>
        <end position="541"/>
    </location>
</feature>
<dbReference type="RefSeq" id="WP_271090640.1">
    <property type="nucleotide sequence ID" value="NZ_JAPJZH010000009.1"/>
</dbReference>
<protein>
    <submittedName>
        <fullName evidence="2">SH3 domain-containing protein</fullName>
    </submittedName>
</protein>
<name>A0ABT4VS50_9HYPH</name>
<comment type="caution">
    <text evidence="2">The sequence shown here is derived from an EMBL/GenBank/DDBJ whole genome shotgun (WGS) entry which is preliminary data.</text>
</comment>
<keyword evidence="3" id="KW-1185">Reference proteome</keyword>
<dbReference type="Gene3D" id="2.30.30.40">
    <property type="entry name" value="SH3 Domains"/>
    <property type="match status" value="1"/>
</dbReference>
<dbReference type="EMBL" id="JAPJZH010000009">
    <property type="protein sequence ID" value="MDA4846848.1"/>
    <property type="molecule type" value="Genomic_DNA"/>
</dbReference>
<reference evidence="2" key="1">
    <citation type="submission" date="2022-11" db="EMBL/GenBank/DDBJ databases">
        <title>Hoeflea poritis sp. nov., isolated from scleractinian coral Porites lutea.</title>
        <authorList>
            <person name="Zhang G."/>
            <person name="Wei Q."/>
            <person name="Cai L."/>
        </authorList>
    </citation>
    <scope>NUCLEOTIDE SEQUENCE</scope>
    <source>
        <strain evidence="2">E7-10</strain>
    </source>
</reference>
<dbReference type="Proteomes" id="UP001148313">
    <property type="component" value="Unassembled WGS sequence"/>
</dbReference>
<proteinExistence type="predicted"/>
<sequence length="541" mass="60830">MRGLLIVLCIGLLGLPGIAWAQGQALYDEGKFEWERQSWPAAYSPLREYRLLNFGRRPDVDYMLGTSGCRIDGLRTFGINMLNAMLYVYPLTAESRAIVQNELRLCRGSGTGTGTGDGLQLARIDWPPAGVSVVFKVFYWDNDTQPVTSYPMRRVENFERSYFTRRRVPLDDEEAAYRMAEDLSPAGRAWVSGRLILISESDHQSSELKTIASTLNRYLDFLSREYGIGNLDHYVTVHLVGDRYHLQDRARDLHGLDVSAATLGYAYADDLSLIAYVPGTATGTVLHELFHLMVRSEYGNIPQWLDEGIASLYEVSVSNGDRYWGVHNWRGEVLERLWDEYRPSVEQLIRSDWYLFDDPAQVEAVEAAAENPDELIYREEESARQAAMMATARYFALYLQENGQLKRVFQEMKQSDLGVNKDREVNPRDQAVAVVRASLGNRSLEKIDEAFADWFLSGGAEDAGRPRDATESIEKAEPGQIHKATAAVNIRRGPGTAFDRIGGLATGDRVAVVSVEDGWAAIRLKNGGRGYVSVRYLEQLP</sequence>
<accession>A0ABT4VS50</accession>
<dbReference type="SMART" id="SM00287">
    <property type="entry name" value="SH3b"/>
    <property type="match status" value="1"/>
</dbReference>
<gene>
    <name evidence="2" type="ORF">OOZ53_15920</name>
</gene>
<dbReference type="InterPro" id="IPR003646">
    <property type="entry name" value="SH3-like_bac-type"/>
</dbReference>